<dbReference type="GO" id="GO:0008381">
    <property type="term" value="F:mechanosensitive monoatomic ion channel activity"/>
    <property type="evidence" value="ECO:0007669"/>
    <property type="project" value="InterPro"/>
</dbReference>
<proteinExistence type="predicted"/>
<keyword evidence="2" id="KW-1133">Transmembrane helix</keyword>
<dbReference type="GO" id="GO:0016020">
    <property type="term" value="C:membrane"/>
    <property type="evidence" value="ECO:0007669"/>
    <property type="project" value="InterPro"/>
</dbReference>
<dbReference type="WBParaSite" id="maker-uti_cns_0020155-snap-gene-0.2-mRNA-1">
    <property type="protein sequence ID" value="maker-uti_cns_0020155-snap-gene-0.2-mRNA-1"/>
    <property type="gene ID" value="maker-uti_cns_0020155-snap-gene-0.2"/>
</dbReference>
<feature type="region of interest" description="Disordered" evidence="1">
    <location>
        <begin position="170"/>
        <end position="194"/>
    </location>
</feature>
<accession>A0A1I8IZC9</accession>
<dbReference type="InterPro" id="IPR027272">
    <property type="entry name" value="Piezo"/>
</dbReference>
<dbReference type="Pfam" id="PF24871">
    <property type="entry name" value="Piezo_TM1-24"/>
    <property type="match status" value="1"/>
</dbReference>
<feature type="compositionally biased region" description="Pro residues" evidence="1">
    <location>
        <begin position="178"/>
        <end position="189"/>
    </location>
</feature>
<reference evidence="5" key="1">
    <citation type="submission" date="2016-11" db="UniProtKB">
        <authorList>
            <consortium name="WormBaseParasite"/>
        </authorList>
    </citation>
    <scope>IDENTIFICATION</scope>
</reference>
<dbReference type="Proteomes" id="UP000095280">
    <property type="component" value="Unplaced"/>
</dbReference>
<keyword evidence="2" id="KW-0472">Membrane</keyword>
<feature type="transmembrane region" description="Helical" evidence="2">
    <location>
        <begin position="245"/>
        <end position="262"/>
    </location>
</feature>
<evidence type="ECO:0000256" key="2">
    <source>
        <dbReference type="SAM" id="Phobius"/>
    </source>
</evidence>
<feature type="transmembrane region" description="Helical" evidence="2">
    <location>
        <begin position="323"/>
        <end position="341"/>
    </location>
</feature>
<feature type="transmembrane region" description="Helical" evidence="2">
    <location>
        <begin position="269"/>
        <end position="291"/>
    </location>
</feature>
<keyword evidence="4" id="KW-1185">Reference proteome</keyword>
<feature type="transmembrane region" description="Helical" evidence="2">
    <location>
        <begin position="486"/>
        <end position="504"/>
    </location>
</feature>
<feature type="transmembrane region" description="Helical" evidence="2">
    <location>
        <begin position="432"/>
        <end position="453"/>
    </location>
</feature>
<keyword evidence="2" id="KW-0812">Transmembrane</keyword>
<evidence type="ECO:0000313" key="4">
    <source>
        <dbReference type="Proteomes" id="UP000095280"/>
    </source>
</evidence>
<feature type="transmembrane region" description="Helical" evidence="2">
    <location>
        <begin position="402"/>
        <end position="425"/>
    </location>
</feature>
<feature type="domain" description="Piezo TM1-24" evidence="3">
    <location>
        <begin position="217"/>
        <end position="513"/>
    </location>
</feature>
<dbReference type="PANTHER" id="PTHR47049:SF2">
    <property type="entry name" value="PIEZO-TYPE MECHANOSENSITIVE ION CHANNEL HOMOLOG"/>
    <property type="match status" value="1"/>
</dbReference>
<evidence type="ECO:0000313" key="5">
    <source>
        <dbReference type="WBParaSite" id="maker-uti_cns_0020155-snap-gene-0.2-mRNA-1"/>
    </source>
</evidence>
<feature type="region of interest" description="Disordered" evidence="1">
    <location>
        <begin position="12"/>
        <end position="39"/>
    </location>
</feature>
<name>A0A1I8IZC9_9PLAT</name>
<protein>
    <submittedName>
        <fullName evidence="5">Piezo-type mechanosensitive ion channel component</fullName>
    </submittedName>
</protein>
<organism evidence="4 5">
    <name type="scientific">Macrostomum lignano</name>
    <dbReference type="NCBI Taxonomy" id="282301"/>
    <lineage>
        <taxon>Eukaryota</taxon>
        <taxon>Metazoa</taxon>
        <taxon>Spiralia</taxon>
        <taxon>Lophotrochozoa</taxon>
        <taxon>Platyhelminthes</taxon>
        <taxon>Rhabditophora</taxon>
        <taxon>Macrostomorpha</taxon>
        <taxon>Macrostomida</taxon>
        <taxon>Macrostomidae</taxon>
        <taxon>Macrostomum</taxon>
    </lineage>
</organism>
<dbReference type="PANTHER" id="PTHR47049">
    <property type="entry name" value="PIEZO-TYPE MECHANOSENSITIVE ION CHANNEL HOMOLOG"/>
    <property type="match status" value="1"/>
</dbReference>
<dbReference type="InterPro" id="IPR056769">
    <property type="entry name" value="Piezo_TM1-24"/>
</dbReference>
<evidence type="ECO:0000256" key="1">
    <source>
        <dbReference type="SAM" id="MobiDB-lite"/>
    </source>
</evidence>
<feature type="transmembrane region" description="Helical" evidence="2">
    <location>
        <begin position="377"/>
        <end position="396"/>
    </location>
</feature>
<dbReference type="AlphaFoldDB" id="A0A1I8IZC9"/>
<evidence type="ECO:0000259" key="3">
    <source>
        <dbReference type="Pfam" id="PF24871"/>
    </source>
</evidence>
<sequence length="698" mass="78147">YKSILTVDMHQAGDFSSEPMKAPAPGLPEPAAHCHGSVGKSAAAAHPLLPAPAQPPTEPSCCVVMRSVENRRRLNSFPRPSRLQLSRKARALERKYSCLIDAPFPTESIPLQHQGPRRTTSEPLALLSMPPRGAAAAAAAAAAANSVCDAASDAGFSAAASTQDEPAVGAATSAALPHLPPPPPPPPARAPSLESSTVQHEAKLTWLLYTLSDPLVKMFLRLRQFLMGASYILTLVSMMAWSVTYVSFCTLPFLLLSCLLWLSPGTRRFTLGLSPLLVVYSTGLLLANYAFNFNLPEIYLARRNQSSFAQIGLQVYEAPMLTFAAQLTFCCVFYFTLWTFLSERRQGVSHDTRAALELYHLRGHSLHRRRRKTMETLIIEVMSKYSLIICCTFWVLMCSRSVVNISHIIVMAIFLYFIITFRLFYGFWRRQLIVCFWGIMLYSMLTLLLIYAYQFQSVPEFITRLTGIQPATLKEIGIEKYETPQLFLNLLFPTSFIIVIMIHVKNFHKTFLQLSNMQPDLDPSATEQPIQQLQPAPPSSIERPIEVDVEMTAAAGRESRSRTILRTRDRGLRRRRSWQAGRRSLQLQDCCAAARSEWLRRVWAPAGVGSLGTVESGHLWLWSLGLWSLGTWGVWEPEIWEWGPVESSLDLLESGESGDLWNLGSLDLGNLGVWDLWSRHLGVWHCGVWGLWGLWSLA</sequence>